<feature type="transmembrane region" description="Helical" evidence="7">
    <location>
        <begin position="96"/>
        <end position="113"/>
    </location>
</feature>
<feature type="transmembrane region" description="Helical" evidence="7">
    <location>
        <begin position="200"/>
        <end position="219"/>
    </location>
</feature>
<dbReference type="InterPro" id="IPR018212">
    <property type="entry name" value="Na/solute_symporter_CS"/>
</dbReference>
<feature type="transmembrane region" description="Helical" evidence="7">
    <location>
        <begin position="447"/>
        <end position="466"/>
    </location>
</feature>
<feature type="transmembrane region" description="Helical" evidence="7">
    <location>
        <begin position="305"/>
        <end position="326"/>
    </location>
</feature>
<protein>
    <submittedName>
        <fullName evidence="8">Putative sodium/glucose cotransporter</fullName>
    </submittedName>
</protein>
<organism evidence="8">
    <name type="scientific">Amblyomma aureolatum</name>
    <dbReference type="NCBI Taxonomy" id="187763"/>
    <lineage>
        <taxon>Eukaryota</taxon>
        <taxon>Metazoa</taxon>
        <taxon>Ecdysozoa</taxon>
        <taxon>Arthropoda</taxon>
        <taxon>Chelicerata</taxon>
        <taxon>Arachnida</taxon>
        <taxon>Acari</taxon>
        <taxon>Parasitiformes</taxon>
        <taxon>Ixodida</taxon>
        <taxon>Ixodoidea</taxon>
        <taxon>Ixodidae</taxon>
        <taxon>Amblyomminae</taxon>
        <taxon>Amblyomma</taxon>
    </lineage>
</organism>
<evidence type="ECO:0000256" key="2">
    <source>
        <dbReference type="ARBA" id="ARBA00006434"/>
    </source>
</evidence>
<dbReference type="InterPro" id="IPR038377">
    <property type="entry name" value="Na/Glc_symporter_sf"/>
</dbReference>
<dbReference type="PROSITE" id="PS00457">
    <property type="entry name" value="NA_SOLUT_SYMP_2"/>
    <property type="match status" value="1"/>
</dbReference>
<dbReference type="PANTHER" id="PTHR11819">
    <property type="entry name" value="SOLUTE CARRIER FAMILY 5"/>
    <property type="match status" value="1"/>
</dbReference>
<evidence type="ECO:0000256" key="3">
    <source>
        <dbReference type="ARBA" id="ARBA00022692"/>
    </source>
</evidence>
<dbReference type="EMBL" id="GFAC01004258">
    <property type="protein sequence ID" value="JAT94930.1"/>
    <property type="molecule type" value="mRNA"/>
</dbReference>
<feature type="transmembrane region" description="Helical" evidence="7">
    <location>
        <begin position="134"/>
        <end position="160"/>
    </location>
</feature>
<feature type="transmembrane region" description="Helical" evidence="7">
    <location>
        <begin position="166"/>
        <end position="193"/>
    </location>
</feature>
<dbReference type="AlphaFoldDB" id="A0A1E1X6P8"/>
<evidence type="ECO:0000256" key="1">
    <source>
        <dbReference type="ARBA" id="ARBA00004141"/>
    </source>
</evidence>
<feature type="transmembrane region" description="Helical" evidence="7">
    <location>
        <begin position="412"/>
        <end position="435"/>
    </location>
</feature>
<comment type="similarity">
    <text evidence="2 6">Belongs to the sodium:solute symporter (SSF) (TC 2.A.21) family.</text>
</comment>
<dbReference type="Gene3D" id="1.20.1730.10">
    <property type="entry name" value="Sodium/glucose cotransporter"/>
    <property type="match status" value="1"/>
</dbReference>
<keyword evidence="5 7" id="KW-0472">Membrane</keyword>
<feature type="transmembrane region" description="Helical" evidence="7">
    <location>
        <begin position="20"/>
        <end position="37"/>
    </location>
</feature>
<evidence type="ECO:0000313" key="8">
    <source>
        <dbReference type="EMBL" id="JAT94930.1"/>
    </source>
</evidence>
<evidence type="ECO:0000256" key="4">
    <source>
        <dbReference type="ARBA" id="ARBA00022989"/>
    </source>
</evidence>
<dbReference type="PANTHER" id="PTHR11819:SF195">
    <property type="entry name" value="SODIUM_GLUCOSE COTRANSPORTER 4"/>
    <property type="match status" value="1"/>
</dbReference>
<comment type="subcellular location">
    <subcellularLocation>
        <location evidence="1">Membrane</location>
        <topology evidence="1">Multi-pass membrane protein</topology>
    </subcellularLocation>
</comment>
<keyword evidence="3 7" id="KW-0812">Transmembrane</keyword>
<feature type="transmembrane region" description="Helical" evidence="7">
    <location>
        <begin position="266"/>
        <end position="284"/>
    </location>
</feature>
<evidence type="ECO:0000256" key="6">
    <source>
        <dbReference type="RuleBase" id="RU362091"/>
    </source>
</evidence>
<feature type="transmembrane region" description="Helical" evidence="7">
    <location>
        <begin position="58"/>
        <end position="76"/>
    </location>
</feature>
<name>A0A1E1X6P8_9ACAR</name>
<dbReference type="FunFam" id="1.20.1730.10:FF:000040">
    <property type="entry name" value="Sodium/glucose cotransporter slc5a1,2,4, putative"/>
    <property type="match status" value="1"/>
</dbReference>
<dbReference type="Pfam" id="PF00474">
    <property type="entry name" value="SSF"/>
    <property type="match status" value="1"/>
</dbReference>
<feature type="transmembrane region" description="Helical" evidence="7">
    <location>
        <begin position="520"/>
        <end position="542"/>
    </location>
</feature>
<keyword evidence="4 7" id="KW-1133">Transmembrane helix</keyword>
<dbReference type="GO" id="GO:0005886">
    <property type="term" value="C:plasma membrane"/>
    <property type="evidence" value="ECO:0007669"/>
    <property type="project" value="TreeGrafter"/>
</dbReference>
<feature type="transmembrane region" description="Helical" evidence="7">
    <location>
        <begin position="673"/>
        <end position="696"/>
    </location>
</feature>
<dbReference type="PROSITE" id="PS50283">
    <property type="entry name" value="NA_SOLUT_SYMP_3"/>
    <property type="match status" value="1"/>
</dbReference>
<dbReference type="NCBIfam" id="TIGR00813">
    <property type="entry name" value="sss"/>
    <property type="match status" value="1"/>
</dbReference>
<dbReference type="GO" id="GO:0005412">
    <property type="term" value="F:D-glucose:sodium symporter activity"/>
    <property type="evidence" value="ECO:0007669"/>
    <property type="project" value="TreeGrafter"/>
</dbReference>
<evidence type="ECO:0000256" key="5">
    <source>
        <dbReference type="ARBA" id="ARBA00023136"/>
    </source>
</evidence>
<sequence length="697" mass="76296">MTEAGVGKAFESINLEVWDIVVIVAYFVGVIAVGIWSSWKSSRGSMSGYFLASRSMHWIPVGASLFASNIGSGHFVGLAGSGAATGIGIAGFELNAIFILMILGWFFVPVYVASGVYTMPEYLRKRFGGQRIRVYLSVLALLLSIFTKISADLFAGAIFIKQALDWNLYLSVVVLLAIACIFTVAGGLSAVIWTDFVQTILIVIGAFVLMVLSLIRVGGYERLMREFASAEPTNNSYVKFTADNVSCSKVPDNYNHLLRTASDPQLPWTGIVFGITISAVWYWCSDQVIVQRALSAKNMVHAKAGCVLAGYLKLLPLYLLVLPGMAARVLYPDLVACSDPDRCREICGSENGCTNIAYPLLVVKLMPIGARGMMLSVMLAALMSSLTSIFNSSSTIFTIDIWKKFRKSASDVELLIVGRSFVIVLVGLSIVWIPIIEHFPSSQLFHYIQSVTSYLAPPVCAVYVLAVSWKRVNEPGAFWGLMIGLAIGLIRFGWEFSYAVPGCGSTVQDPRPDIIAHMHYLHFGVLLFVISCIATGVISLLTPPIDDRQLYRLTFASRFSAEVREDLDRPHKAVTPSIKAIDDGVDNKGFNGSTDHVDSNQFPMTVRGHTSPQEAMQAPPRKELRGFKKALFCICGVTSTHFEEEEMAANQTPAMSPEQEAQEAVKALDEHPVWGPVCTVNAVLLMLICAFVWGFYA</sequence>
<reference evidence="8" key="1">
    <citation type="journal article" date="2017" name="Front. Cell. Infect. Microbiol.">
        <title>The Distinct Transcriptional Response of the Midgut of Amblyomma sculptum and Amblyomma aureolatum Ticks to Rickettsia rickettsii Correlates to Their Differences in Susceptibility to Infection.</title>
        <authorList>
            <person name="Martins L.A."/>
            <person name="Galletti M.F.B.M."/>
            <person name="Ribeiro J.M."/>
            <person name="Fujita A."/>
            <person name="Costa F.B."/>
            <person name="Labruna M.B."/>
            <person name="Daffre S."/>
            <person name="Fogaca A.C."/>
        </authorList>
    </citation>
    <scope>NUCLEOTIDE SEQUENCE</scope>
</reference>
<feature type="transmembrane region" description="Helical" evidence="7">
    <location>
        <begin position="478"/>
        <end position="500"/>
    </location>
</feature>
<accession>A0A1E1X6P8</accession>
<proteinExistence type="evidence at transcript level"/>
<feature type="transmembrane region" description="Helical" evidence="7">
    <location>
        <begin position="368"/>
        <end position="391"/>
    </location>
</feature>
<evidence type="ECO:0000256" key="7">
    <source>
        <dbReference type="SAM" id="Phobius"/>
    </source>
</evidence>
<dbReference type="InterPro" id="IPR001734">
    <property type="entry name" value="Na/solute_symporter"/>
</dbReference>